<evidence type="ECO:0008006" key="3">
    <source>
        <dbReference type="Google" id="ProtNLM"/>
    </source>
</evidence>
<evidence type="ECO:0000313" key="2">
    <source>
        <dbReference type="Proteomes" id="UP000779508"/>
    </source>
</evidence>
<gene>
    <name evidence="1" type="ORF">KQI88_02905</name>
</gene>
<evidence type="ECO:0000313" key="1">
    <source>
        <dbReference type="EMBL" id="MBU5675364.1"/>
    </source>
</evidence>
<comment type="caution">
    <text evidence="1">The sequence shown here is derived from an EMBL/GenBank/DDBJ whole genome shotgun (WGS) entry which is preliminary data.</text>
</comment>
<proteinExistence type="predicted"/>
<keyword evidence="2" id="KW-1185">Reference proteome</keyword>
<dbReference type="EMBL" id="JAHLQK010000001">
    <property type="protein sequence ID" value="MBU5675364.1"/>
    <property type="molecule type" value="Genomic_DNA"/>
</dbReference>
<accession>A0ABS6FZI4</accession>
<sequence length="71" mass="8420">MKEFLSEKNIKYAYLDITDSMFNLKQFLKYRDNYSEFEEIKKKGSIGIPCIVINNGEKFIFDETPNLDDLI</sequence>
<organism evidence="1 2">
    <name type="scientific">Alkaliphilus flagellatus</name>
    <dbReference type="NCBI Taxonomy" id="2841507"/>
    <lineage>
        <taxon>Bacteria</taxon>
        <taxon>Bacillati</taxon>
        <taxon>Bacillota</taxon>
        <taxon>Clostridia</taxon>
        <taxon>Peptostreptococcales</taxon>
        <taxon>Natronincolaceae</taxon>
        <taxon>Alkaliphilus</taxon>
    </lineage>
</organism>
<name>A0ABS6FZI4_9FIRM</name>
<protein>
    <recommendedName>
        <fullName evidence="3">Glutaredoxin-related protein</fullName>
    </recommendedName>
</protein>
<reference evidence="1 2" key="1">
    <citation type="submission" date="2021-06" db="EMBL/GenBank/DDBJ databases">
        <authorList>
            <person name="Sun Q."/>
            <person name="Li D."/>
        </authorList>
    </citation>
    <scope>NUCLEOTIDE SEQUENCE [LARGE SCALE GENOMIC DNA]</scope>
    <source>
        <strain evidence="1 2">MSJ-5</strain>
    </source>
</reference>
<dbReference type="Proteomes" id="UP000779508">
    <property type="component" value="Unassembled WGS sequence"/>
</dbReference>
<dbReference type="RefSeq" id="WP_216414849.1">
    <property type="nucleotide sequence ID" value="NZ_JAHLQK010000001.1"/>
</dbReference>